<sequence>MLKVFVPELSDDHFIQILVQASL</sequence>
<name>A0A0A9E4D2_ARUDO</name>
<reference evidence="1" key="2">
    <citation type="journal article" date="2015" name="Data Brief">
        <title>Shoot transcriptome of the giant reed, Arundo donax.</title>
        <authorList>
            <person name="Barrero R.A."/>
            <person name="Guerrero F.D."/>
            <person name="Moolhuijzen P."/>
            <person name="Goolsby J.A."/>
            <person name="Tidwell J."/>
            <person name="Bellgard S.E."/>
            <person name="Bellgard M.I."/>
        </authorList>
    </citation>
    <scope>NUCLEOTIDE SEQUENCE</scope>
    <source>
        <tissue evidence="1">Shoot tissue taken approximately 20 cm above the soil surface</tissue>
    </source>
</reference>
<dbReference type="AlphaFoldDB" id="A0A0A9E4D2"/>
<reference evidence="1" key="1">
    <citation type="submission" date="2014-09" db="EMBL/GenBank/DDBJ databases">
        <authorList>
            <person name="Magalhaes I.L.F."/>
            <person name="Oliveira U."/>
            <person name="Santos F.R."/>
            <person name="Vidigal T.H.D.A."/>
            <person name="Brescovit A.D."/>
            <person name="Santos A.J."/>
        </authorList>
    </citation>
    <scope>NUCLEOTIDE SEQUENCE</scope>
    <source>
        <tissue evidence="1">Shoot tissue taken approximately 20 cm above the soil surface</tissue>
    </source>
</reference>
<organism evidence="1">
    <name type="scientific">Arundo donax</name>
    <name type="common">Giant reed</name>
    <name type="synonym">Donax arundinaceus</name>
    <dbReference type="NCBI Taxonomy" id="35708"/>
    <lineage>
        <taxon>Eukaryota</taxon>
        <taxon>Viridiplantae</taxon>
        <taxon>Streptophyta</taxon>
        <taxon>Embryophyta</taxon>
        <taxon>Tracheophyta</taxon>
        <taxon>Spermatophyta</taxon>
        <taxon>Magnoliopsida</taxon>
        <taxon>Liliopsida</taxon>
        <taxon>Poales</taxon>
        <taxon>Poaceae</taxon>
        <taxon>PACMAD clade</taxon>
        <taxon>Arundinoideae</taxon>
        <taxon>Arundineae</taxon>
        <taxon>Arundo</taxon>
    </lineage>
</organism>
<protein>
    <submittedName>
        <fullName evidence="1">Uncharacterized protein</fullName>
    </submittedName>
</protein>
<proteinExistence type="predicted"/>
<accession>A0A0A9E4D2</accession>
<evidence type="ECO:0000313" key="1">
    <source>
        <dbReference type="EMBL" id="JAD92750.1"/>
    </source>
</evidence>
<dbReference type="EMBL" id="GBRH01205145">
    <property type="protein sequence ID" value="JAD92750.1"/>
    <property type="molecule type" value="Transcribed_RNA"/>
</dbReference>